<dbReference type="EC" id="2.7.7.65" evidence="1"/>
<dbReference type="PROSITE" id="PS50887">
    <property type="entry name" value="GGDEF"/>
    <property type="match status" value="1"/>
</dbReference>
<dbReference type="InterPro" id="IPR013783">
    <property type="entry name" value="Ig-like_fold"/>
</dbReference>
<evidence type="ECO:0000313" key="8">
    <source>
        <dbReference type="Proteomes" id="UP001501757"/>
    </source>
</evidence>
<dbReference type="InterPro" id="IPR015943">
    <property type="entry name" value="WD40/YVTN_repeat-like_dom_sf"/>
</dbReference>
<keyword evidence="8" id="KW-1185">Reference proteome</keyword>
<gene>
    <name evidence="7" type="ORF">GCM10009092_28440</name>
</gene>
<dbReference type="InterPro" id="IPR011123">
    <property type="entry name" value="Y_Y_Y"/>
</dbReference>
<dbReference type="Pfam" id="PF07494">
    <property type="entry name" value="Reg_prop"/>
    <property type="match status" value="5"/>
</dbReference>
<feature type="domain" description="GGDEF" evidence="6">
    <location>
        <begin position="830"/>
        <end position="962"/>
    </location>
</feature>
<dbReference type="EMBL" id="BAAAEI010000015">
    <property type="protein sequence ID" value="GAA0362389.1"/>
    <property type="molecule type" value="Genomic_DNA"/>
</dbReference>
<dbReference type="NCBIfam" id="TIGR00254">
    <property type="entry name" value="GGDEF"/>
    <property type="match status" value="1"/>
</dbReference>
<keyword evidence="4" id="KW-1133">Transmembrane helix</keyword>
<comment type="caution">
    <text evidence="7">The sequence shown here is derived from an EMBL/GenBank/DDBJ whole genome shotgun (WGS) entry which is preliminary data.</text>
</comment>
<organism evidence="7 8">
    <name type="scientific">Bowmanella denitrificans</name>
    <dbReference type="NCBI Taxonomy" id="366582"/>
    <lineage>
        <taxon>Bacteria</taxon>
        <taxon>Pseudomonadati</taxon>
        <taxon>Pseudomonadota</taxon>
        <taxon>Gammaproteobacteria</taxon>
        <taxon>Alteromonadales</taxon>
        <taxon>Alteromonadaceae</taxon>
        <taxon>Bowmanella</taxon>
    </lineage>
</organism>
<dbReference type="InterPro" id="IPR043128">
    <property type="entry name" value="Rev_trsase/Diguanyl_cyclase"/>
</dbReference>
<dbReference type="InterPro" id="IPR011110">
    <property type="entry name" value="Reg_prop"/>
</dbReference>
<dbReference type="PANTHER" id="PTHR45138:SF9">
    <property type="entry name" value="DIGUANYLATE CYCLASE DGCM-RELATED"/>
    <property type="match status" value="1"/>
</dbReference>
<dbReference type="SUPFAM" id="SSF55073">
    <property type="entry name" value="Nucleotide cyclase"/>
    <property type="match status" value="1"/>
</dbReference>
<evidence type="ECO:0000256" key="4">
    <source>
        <dbReference type="SAM" id="Phobius"/>
    </source>
</evidence>
<evidence type="ECO:0000256" key="5">
    <source>
        <dbReference type="SAM" id="SignalP"/>
    </source>
</evidence>
<feature type="signal peptide" evidence="5">
    <location>
        <begin position="1"/>
        <end position="24"/>
    </location>
</feature>
<name>A0ABN0XFB6_9ALTE</name>
<dbReference type="Gene3D" id="3.30.70.270">
    <property type="match status" value="1"/>
</dbReference>
<dbReference type="Gene3D" id="2.60.40.10">
    <property type="entry name" value="Immunoglobulins"/>
    <property type="match status" value="1"/>
</dbReference>
<sequence>MLKYFGSRLTLLIILFGCISKLQASSTPLTDYFAESWTTQDGLPHNSVNSIVQTPDGYLWFATWEGVVRYNGRRFTHFGWGTDTHLRDSGIRTLAINSKGELLAAGSRGSFARYANHQWHPMPQLDVRINQVLTNNAGELWIATNNQGLYRQTANGQLQHFDSSSGLPSQSIKALFEDNNSRIWVGTTAGLAYLDRNSFHVHTAIPDIPVVGLTEDSQGALLVASEQGLFRQSGQDFVPFYQHILSRGVSQILADNQNALWVGTVNDGLYRLHNGQIEHKGVNDGLPDSRIKALYQDREGSIWVGTNGGLVRLRKANFTTISSKSGLVGDYARTVLVTESGSILVGTSNGLSRIDNGQVSTIDIPMPNGDTPSILSLAENDQHFLLGTYSHGLLMLNKQNGQLSQMNTRDGLLANHVRSLLVASDNSLWIGTTRGLNHLTAQGIQSFDKSNGLTDDYIMAIAQDPRGGIWIGSEMGAQIIHQHKVVSLELANLDETRSVYGFHADKDGQHMWLATDRGLIRYRYTDGQTRLIGRQQGLPINKFWQVTEDNQGFFWLTSNLGMVRIPYNAAHQAADHESDKVRYRVFADGDGMQSFQANGTSSPAIAKDQQGNIWVATAKGVVRTRPEGISKLTTASLPMQMEAISVDGKTFTHNLLSPLPAQTSRIRFEFVALGYIMPQTIQYQTRLVGFDRDWISRDTDNTAEYTNLPPGDYIFEAQASYPASDAEMGVGSLRQAFSIKPAFWQRLDVILLFFVFVIVLLLILIRTREHLLRVQSQKLKQQVQEQTQALQEQAQRFARLALQDQLTGLENRRSFDSFLKSLGSQANRNVLAYVAIMDIDHFKLVNDNWSHDVGDQVIREVGRIIAAHSRPGDHAARWGGEEFSLIIKDVDETTAVEICERIRKQVASADMSHIASGVKVTLSVGIKQCDDPDNYHRTLVLADQALYHAKASGRNKVQLWRPDLPSTNIPYVSSVRKN</sequence>
<evidence type="ECO:0000259" key="6">
    <source>
        <dbReference type="PROSITE" id="PS50887"/>
    </source>
</evidence>
<keyword evidence="4" id="KW-0472">Membrane</keyword>
<proteinExistence type="predicted"/>
<protein>
    <recommendedName>
        <fullName evidence="1">diguanylate cyclase</fullName>
        <ecNumber evidence="1">2.7.7.65</ecNumber>
    </recommendedName>
</protein>
<evidence type="ECO:0000256" key="2">
    <source>
        <dbReference type="ARBA" id="ARBA00034247"/>
    </source>
</evidence>
<keyword evidence="5" id="KW-0732">Signal</keyword>
<dbReference type="SUPFAM" id="SSF63829">
    <property type="entry name" value="Calcium-dependent phosphotriesterase"/>
    <property type="match status" value="3"/>
</dbReference>
<feature type="coiled-coil region" evidence="3">
    <location>
        <begin position="773"/>
        <end position="800"/>
    </location>
</feature>
<reference evidence="7 8" key="1">
    <citation type="journal article" date="2019" name="Int. J. Syst. Evol. Microbiol.">
        <title>The Global Catalogue of Microorganisms (GCM) 10K type strain sequencing project: providing services to taxonomists for standard genome sequencing and annotation.</title>
        <authorList>
            <consortium name="The Broad Institute Genomics Platform"/>
            <consortium name="The Broad Institute Genome Sequencing Center for Infectious Disease"/>
            <person name="Wu L."/>
            <person name="Ma J."/>
        </authorList>
    </citation>
    <scope>NUCLEOTIDE SEQUENCE [LARGE SCALE GENOMIC DNA]</scope>
    <source>
        <strain evidence="7 8">JCM 13378</strain>
    </source>
</reference>
<dbReference type="CDD" id="cd01949">
    <property type="entry name" value="GGDEF"/>
    <property type="match status" value="1"/>
</dbReference>
<feature type="transmembrane region" description="Helical" evidence="4">
    <location>
        <begin position="743"/>
        <end position="765"/>
    </location>
</feature>
<dbReference type="Pfam" id="PF00990">
    <property type="entry name" value="GGDEF"/>
    <property type="match status" value="1"/>
</dbReference>
<dbReference type="PANTHER" id="PTHR45138">
    <property type="entry name" value="REGULATORY COMPONENTS OF SENSORY TRANSDUCTION SYSTEM"/>
    <property type="match status" value="1"/>
</dbReference>
<evidence type="ECO:0000256" key="1">
    <source>
        <dbReference type="ARBA" id="ARBA00012528"/>
    </source>
</evidence>
<dbReference type="InterPro" id="IPR029787">
    <property type="entry name" value="Nucleotide_cyclase"/>
</dbReference>
<dbReference type="RefSeq" id="WP_343845793.1">
    <property type="nucleotide sequence ID" value="NZ_BAAAEI010000015.1"/>
</dbReference>
<dbReference type="Proteomes" id="UP001501757">
    <property type="component" value="Unassembled WGS sequence"/>
</dbReference>
<evidence type="ECO:0000256" key="3">
    <source>
        <dbReference type="SAM" id="Coils"/>
    </source>
</evidence>
<keyword evidence="3" id="KW-0175">Coiled coil</keyword>
<dbReference type="SMART" id="SM00267">
    <property type="entry name" value="GGDEF"/>
    <property type="match status" value="1"/>
</dbReference>
<dbReference type="InterPro" id="IPR000160">
    <property type="entry name" value="GGDEF_dom"/>
</dbReference>
<evidence type="ECO:0000313" key="7">
    <source>
        <dbReference type="EMBL" id="GAA0362389.1"/>
    </source>
</evidence>
<dbReference type="InterPro" id="IPR050469">
    <property type="entry name" value="Diguanylate_Cyclase"/>
</dbReference>
<dbReference type="Pfam" id="PF07495">
    <property type="entry name" value="Y_Y_Y"/>
    <property type="match status" value="1"/>
</dbReference>
<keyword evidence="4" id="KW-0812">Transmembrane</keyword>
<dbReference type="Gene3D" id="2.130.10.10">
    <property type="entry name" value="YVTN repeat-like/Quinoprotein amine dehydrogenase"/>
    <property type="match status" value="2"/>
</dbReference>
<feature type="chain" id="PRO_5046490423" description="diguanylate cyclase" evidence="5">
    <location>
        <begin position="25"/>
        <end position="978"/>
    </location>
</feature>
<accession>A0ABN0XFB6</accession>
<comment type="catalytic activity">
    <reaction evidence="2">
        <text>2 GTP = 3',3'-c-di-GMP + 2 diphosphate</text>
        <dbReference type="Rhea" id="RHEA:24898"/>
        <dbReference type="ChEBI" id="CHEBI:33019"/>
        <dbReference type="ChEBI" id="CHEBI:37565"/>
        <dbReference type="ChEBI" id="CHEBI:58805"/>
        <dbReference type="EC" id="2.7.7.65"/>
    </reaction>
</comment>